<evidence type="ECO:0000313" key="3">
    <source>
        <dbReference type="EMBL" id="TNK89847.1"/>
    </source>
</evidence>
<dbReference type="RefSeq" id="WP_014082320.1">
    <property type="nucleotide sequence ID" value="NZ_CP118925.1"/>
</dbReference>
<evidence type="ECO:0000256" key="1">
    <source>
        <dbReference type="HAMAP-Rule" id="MF_00707"/>
    </source>
</evidence>
<dbReference type="InterPro" id="IPR045865">
    <property type="entry name" value="ACT-like_dom_sf"/>
</dbReference>
<dbReference type="Gene3D" id="3.30.70.260">
    <property type="match status" value="1"/>
</dbReference>
<dbReference type="CDD" id="cd04888">
    <property type="entry name" value="ACT_PheB-BS"/>
    <property type="match status" value="1"/>
</dbReference>
<dbReference type="InterPro" id="IPR002912">
    <property type="entry name" value="ACT_dom"/>
</dbReference>
<dbReference type="SUPFAM" id="SSF55021">
    <property type="entry name" value="ACT-like"/>
    <property type="match status" value="1"/>
</dbReference>
<evidence type="ECO:0000259" key="2">
    <source>
        <dbReference type="PROSITE" id="PS51671"/>
    </source>
</evidence>
<evidence type="ECO:0000313" key="4">
    <source>
        <dbReference type="Proteomes" id="UP000313312"/>
    </source>
</evidence>
<organism evidence="3 4">
    <name type="scientific">Fructilactobacillus sanfranciscensis</name>
    <name type="common">Lactobacillus sanfranciscensis</name>
    <dbReference type="NCBI Taxonomy" id="1625"/>
    <lineage>
        <taxon>Bacteria</taxon>
        <taxon>Bacillati</taxon>
        <taxon>Bacillota</taxon>
        <taxon>Bacilli</taxon>
        <taxon>Lactobacillales</taxon>
        <taxon>Lactobacillaceae</taxon>
        <taxon>Fructilactobacillus</taxon>
    </lineage>
</organism>
<accession>A0A5C4TIZ1</accession>
<dbReference type="PIRSF" id="PIRSF025624">
    <property type="entry name" value="ACT_PheB"/>
    <property type="match status" value="1"/>
</dbReference>
<dbReference type="InterPro" id="IPR008310">
    <property type="entry name" value="UPF0735_ACT_dom-cont"/>
</dbReference>
<gene>
    <name evidence="3" type="ORF">DID87_06595</name>
</gene>
<dbReference type="GeneID" id="93160982"/>
<comment type="caution">
    <text evidence="3">The sequence shown here is derived from an EMBL/GenBank/DDBJ whole genome shotgun (WGS) entry which is preliminary data.</text>
</comment>
<reference evidence="3 4" key="1">
    <citation type="submission" date="2018-05" db="EMBL/GenBank/DDBJ databases">
        <title>Lactobacillus sanfranciscensis Ah4 draft denome sequence.</title>
        <authorList>
            <person name="Zhang G."/>
        </authorList>
    </citation>
    <scope>NUCLEOTIDE SEQUENCE [LARGE SCALE GENOMIC DNA]</scope>
    <source>
        <strain evidence="3 4">Ah4</strain>
    </source>
</reference>
<dbReference type="PROSITE" id="PS51671">
    <property type="entry name" value="ACT"/>
    <property type="match status" value="1"/>
</dbReference>
<dbReference type="AlphaFoldDB" id="A0A5C4TIZ1"/>
<dbReference type="NCBIfam" id="NF003361">
    <property type="entry name" value="PRK04435.1"/>
    <property type="match status" value="1"/>
</dbReference>
<dbReference type="Proteomes" id="UP000313312">
    <property type="component" value="Unassembled WGS sequence"/>
</dbReference>
<proteinExistence type="inferred from homology"/>
<name>A0A5C4TIZ1_FRUSA</name>
<protein>
    <recommendedName>
        <fullName evidence="1">UPF0735 ACT domain-containing protein DID87_06595</fullName>
    </recommendedName>
</protein>
<comment type="similarity">
    <text evidence="1">Belongs to the UPF0735 family.</text>
</comment>
<sequence length="144" mass="16084">MDKYYIVDQSLLPDTFSKVIEARQLLDSGKIKNISEAVKKVGISRGSFYKYKDSVYETDEANWNRKAVISLMLDDQRGILSAVLKKFADSKASILTINQNIPIHKVASVVISLDLSTMEITIDELLQSIKDVDGTSKVNLVSIE</sequence>
<dbReference type="HAMAP" id="MF_00707">
    <property type="entry name" value="UPF0735"/>
    <property type="match status" value="1"/>
</dbReference>
<feature type="domain" description="ACT" evidence="2">
    <location>
        <begin position="68"/>
        <end position="143"/>
    </location>
</feature>
<dbReference type="EMBL" id="QFCR01000032">
    <property type="protein sequence ID" value="TNK89847.1"/>
    <property type="molecule type" value="Genomic_DNA"/>
</dbReference>
<dbReference type="OMA" id="FYLVQED"/>